<dbReference type="Proteomes" id="UP000243579">
    <property type="component" value="Unassembled WGS sequence"/>
</dbReference>
<evidence type="ECO:0000256" key="10">
    <source>
        <dbReference type="ARBA" id="ARBA00023136"/>
    </source>
</evidence>
<evidence type="ECO:0000256" key="1">
    <source>
        <dbReference type="ARBA" id="ARBA00004477"/>
    </source>
</evidence>
<dbReference type="PANTHER" id="PTHR12468">
    <property type="entry name" value="GPI MANNOSYLTRANSFERASE 2"/>
    <property type="match status" value="1"/>
</dbReference>
<organism evidence="12 13">
    <name type="scientific">Achlya hypogyna</name>
    <name type="common">Oomycete</name>
    <name type="synonym">Protoachlya hypogyna</name>
    <dbReference type="NCBI Taxonomy" id="1202772"/>
    <lineage>
        <taxon>Eukaryota</taxon>
        <taxon>Sar</taxon>
        <taxon>Stramenopiles</taxon>
        <taxon>Oomycota</taxon>
        <taxon>Saprolegniomycetes</taxon>
        <taxon>Saprolegniales</taxon>
        <taxon>Achlyaceae</taxon>
        <taxon>Achlya</taxon>
    </lineage>
</organism>
<dbReference type="Pfam" id="PF04188">
    <property type="entry name" value="Mannosyl_trans2"/>
    <property type="match status" value="1"/>
</dbReference>
<feature type="transmembrane region" description="Helical" evidence="11">
    <location>
        <begin position="12"/>
        <end position="32"/>
    </location>
</feature>
<evidence type="ECO:0000256" key="4">
    <source>
        <dbReference type="ARBA" id="ARBA00022502"/>
    </source>
</evidence>
<feature type="transmembrane region" description="Helical" evidence="11">
    <location>
        <begin position="237"/>
        <end position="257"/>
    </location>
</feature>
<feature type="transmembrane region" description="Helical" evidence="11">
    <location>
        <begin position="263"/>
        <end position="283"/>
    </location>
</feature>
<evidence type="ECO:0000256" key="6">
    <source>
        <dbReference type="ARBA" id="ARBA00022679"/>
    </source>
</evidence>
<comment type="similarity">
    <text evidence="3 11">Belongs to the PIGV family.</text>
</comment>
<dbReference type="GO" id="GO:0031501">
    <property type="term" value="C:mannosyltransferase complex"/>
    <property type="evidence" value="ECO:0007669"/>
    <property type="project" value="TreeGrafter"/>
</dbReference>
<accession>A0A1V9Z3M7</accession>
<name>A0A1V9Z3M7_ACHHY</name>
<feature type="transmembrane region" description="Helical" evidence="11">
    <location>
        <begin position="128"/>
        <end position="145"/>
    </location>
</feature>
<keyword evidence="5 11" id="KW-0328">Glycosyltransferase</keyword>
<keyword evidence="9 11" id="KW-1133">Transmembrane helix</keyword>
<dbReference type="GO" id="GO:0004376">
    <property type="term" value="F:GPI mannosyltransferase activity"/>
    <property type="evidence" value="ECO:0007669"/>
    <property type="project" value="InterPro"/>
</dbReference>
<feature type="transmembrane region" description="Helical" evidence="11">
    <location>
        <begin position="369"/>
        <end position="391"/>
    </location>
</feature>
<dbReference type="AlphaFoldDB" id="A0A1V9Z3M7"/>
<keyword evidence="8 11" id="KW-0256">Endoplasmic reticulum</keyword>
<keyword evidence="7 11" id="KW-0812">Transmembrane</keyword>
<evidence type="ECO:0000256" key="5">
    <source>
        <dbReference type="ARBA" id="ARBA00022676"/>
    </source>
</evidence>
<proteinExistence type="inferred from homology"/>
<evidence type="ECO:0000256" key="7">
    <source>
        <dbReference type="ARBA" id="ARBA00022692"/>
    </source>
</evidence>
<dbReference type="UniPathway" id="UPA00196"/>
<dbReference type="GO" id="GO:0005789">
    <property type="term" value="C:endoplasmic reticulum membrane"/>
    <property type="evidence" value="ECO:0007669"/>
    <property type="project" value="UniProtKB-SubCell"/>
</dbReference>
<dbReference type="GO" id="GO:0006506">
    <property type="term" value="P:GPI anchor biosynthetic process"/>
    <property type="evidence" value="ECO:0007669"/>
    <property type="project" value="UniProtKB-UniPathway"/>
</dbReference>
<feature type="transmembrane region" description="Helical" evidence="11">
    <location>
        <begin position="95"/>
        <end position="116"/>
    </location>
</feature>
<evidence type="ECO:0000256" key="3">
    <source>
        <dbReference type="ARBA" id="ARBA00008698"/>
    </source>
</evidence>
<evidence type="ECO:0000256" key="11">
    <source>
        <dbReference type="RuleBase" id="RU363112"/>
    </source>
</evidence>
<comment type="pathway">
    <text evidence="2 11">Glycolipid biosynthesis; glycosylphosphatidylinositol-anchor biosynthesis.</text>
</comment>
<sequence length="435" mass="48085">MGAEADITAIAVFSRLWVSAMALLSAALITPYDTSAASHSSSIFRAFGTWDGVYFIDIAADGYVYENSHAFFPLFALLTRHASALFTPFVESSTALLVAGWCISNVSFVLAAQYLYLLGKILLQNDKLARRSAIFFCFCPSGIFMSSCYSESLMCALSFGGMYYLELYRTQSTSPSRTLFLVASASLFGLSSATRSNGLLLSRLHPSSLPGLTRLVVFIAYYRLIESPSAFAGWARFLSYWAFTALLGIVAIGPQLLYFSYGIAAYCPSLALSLTPVTALFGIESRMTADRPWCTKVVPNFSAMYMFIQKEYWGVGPFAYYQVKQIPNFLLATPMLLLATYCLIVYWRWSPRAAPVVLPVQLQPYMVHLAFLVANALVVLHIQVITRFLCANPPVFWAAGHLSMTYPSASKALLLYALVFSVLGAVLFPSFYPWT</sequence>
<protein>
    <recommendedName>
        <fullName evidence="11">GPI mannosyltransferase 2</fullName>
        <ecNumber evidence="11">2.4.1.-</ecNumber>
    </recommendedName>
</protein>
<dbReference type="STRING" id="1202772.A0A1V9Z3M7"/>
<feature type="transmembrane region" description="Helical" evidence="11">
    <location>
        <begin position="208"/>
        <end position="225"/>
    </location>
</feature>
<keyword evidence="13" id="KW-1185">Reference proteome</keyword>
<evidence type="ECO:0000256" key="9">
    <source>
        <dbReference type="ARBA" id="ARBA00022989"/>
    </source>
</evidence>
<keyword evidence="6 11" id="KW-0808">Transferase</keyword>
<evidence type="ECO:0000256" key="2">
    <source>
        <dbReference type="ARBA" id="ARBA00004687"/>
    </source>
</evidence>
<evidence type="ECO:0000313" key="12">
    <source>
        <dbReference type="EMBL" id="OQR92502.1"/>
    </source>
</evidence>
<evidence type="ECO:0000313" key="13">
    <source>
        <dbReference type="Proteomes" id="UP000243579"/>
    </source>
</evidence>
<dbReference type="OrthoDB" id="10252502at2759"/>
<dbReference type="GO" id="GO:0000009">
    <property type="term" value="F:alpha-1,6-mannosyltransferase activity"/>
    <property type="evidence" value="ECO:0007669"/>
    <property type="project" value="InterPro"/>
</dbReference>
<dbReference type="InterPro" id="IPR007315">
    <property type="entry name" value="PIG-V/Gpi18"/>
</dbReference>
<evidence type="ECO:0000256" key="8">
    <source>
        <dbReference type="ARBA" id="ARBA00022824"/>
    </source>
</evidence>
<reference evidence="12 13" key="1">
    <citation type="journal article" date="2014" name="Genome Biol. Evol.">
        <title>The secreted proteins of Achlya hypogyna and Thraustotheca clavata identify the ancestral oomycete secretome and reveal gene acquisitions by horizontal gene transfer.</title>
        <authorList>
            <person name="Misner I."/>
            <person name="Blouin N."/>
            <person name="Leonard G."/>
            <person name="Richards T.A."/>
            <person name="Lane C.E."/>
        </authorList>
    </citation>
    <scope>NUCLEOTIDE SEQUENCE [LARGE SCALE GENOMIC DNA]</scope>
    <source>
        <strain evidence="12 13">ATCC 48635</strain>
    </source>
</reference>
<dbReference type="PANTHER" id="PTHR12468:SF2">
    <property type="entry name" value="GPI MANNOSYLTRANSFERASE 2"/>
    <property type="match status" value="1"/>
</dbReference>
<feature type="transmembrane region" description="Helical" evidence="11">
    <location>
        <begin position="412"/>
        <end position="432"/>
    </location>
</feature>
<comment type="caution">
    <text evidence="12">The sequence shown here is derived from an EMBL/GenBank/DDBJ whole genome shotgun (WGS) entry which is preliminary data.</text>
</comment>
<dbReference type="EMBL" id="JNBR01000456">
    <property type="protein sequence ID" value="OQR92502.1"/>
    <property type="molecule type" value="Genomic_DNA"/>
</dbReference>
<dbReference type="EC" id="2.4.1.-" evidence="11"/>
<comment type="subcellular location">
    <subcellularLocation>
        <location evidence="1 11">Endoplasmic reticulum membrane</location>
        <topology evidence="1 11">Multi-pass membrane protein</topology>
    </subcellularLocation>
</comment>
<keyword evidence="4 11" id="KW-0337">GPI-anchor biosynthesis</keyword>
<feature type="transmembrane region" description="Helical" evidence="11">
    <location>
        <begin position="329"/>
        <end position="349"/>
    </location>
</feature>
<gene>
    <name evidence="12" type="ORF">ACHHYP_03649</name>
</gene>
<comment type="function">
    <text evidence="11">Mannosyltransferase involved in glycosylphosphatidylinositol-anchor biosynthesis.</text>
</comment>
<keyword evidence="10 11" id="KW-0472">Membrane</keyword>